<sequence>MPEFTANDNNDLANSSSSSASSLGCQLEQIRCSNSFTDALPFKSGSDVARSGPAYYARAGDCETVHLNADVRRTECSLAELRKYASEQSLEDSVTFLKAIREKDATLSDNDLLTIALSYAELFYKLTIRMLKSVPDVQKRFDLIKELVGKVRIFGNSNISRPEEPSTSSSSLEFQLIESELSDGGWLMYGLMSICPSPEVFTDESSPFNQQNFLHCMRYGAHCQKLAFIRCDNVQKKLICDQHCEVVFDQAISPVHTIRVSAASTEVLCVYSVSVVYVPRSGASSDEFPLPLGLKRIVSPGCAIKEARAYFYKYYNTPSQCVCFPWDHIPCSVRPSNEEGFR</sequence>
<organism evidence="1 2">
    <name type="scientific">Teladorsagia circumcincta</name>
    <name type="common">Brown stomach worm</name>
    <name type="synonym">Ostertagia circumcincta</name>
    <dbReference type="NCBI Taxonomy" id="45464"/>
    <lineage>
        <taxon>Eukaryota</taxon>
        <taxon>Metazoa</taxon>
        <taxon>Ecdysozoa</taxon>
        <taxon>Nematoda</taxon>
        <taxon>Chromadorea</taxon>
        <taxon>Rhabditida</taxon>
        <taxon>Rhabditina</taxon>
        <taxon>Rhabditomorpha</taxon>
        <taxon>Strongyloidea</taxon>
        <taxon>Trichostrongylidae</taxon>
        <taxon>Teladorsagia</taxon>
    </lineage>
</organism>
<dbReference type="OrthoDB" id="5867148at2759"/>
<proteinExistence type="predicted"/>
<dbReference type="AlphaFoldDB" id="A0A2G9UMB3"/>
<reference evidence="1 2" key="1">
    <citation type="submission" date="2015-09" db="EMBL/GenBank/DDBJ databases">
        <title>Draft genome of the parasitic nematode Teladorsagia circumcincta isolate WARC Sus (inbred).</title>
        <authorList>
            <person name="Mitreva M."/>
        </authorList>
    </citation>
    <scope>NUCLEOTIDE SEQUENCE [LARGE SCALE GENOMIC DNA]</scope>
    <source>
        <strain evidence="1 2">S</strain>
    </source>
</reference>
<gene>
    <name evidence="1" type="ORF">TELCIR_06785</name>
</gene>
<evidence type="ECO:0000313" key="2">
    <source>
        <dbReference type="Proteomes" id="UP000230423"/>
    </source>
</evidence>
<protein>
    <submittedName>
        <fullName evidence="1">Uncharacterized protein</fullName>
    </submittedName>
</protein>
<evidence type="ECO:0000313" key="1">
    <source>
        <dbReference type="EMBL" id="PIO71313.1"/>
    </source>
</evidence>
<dbReference type="EMBL" id="KZ345986">
    <property type="protein sequence ID" value="PIO71313.1"/>
    <property type="molecule type" value="Genomic_DNA"/>
</dbReference>
<accession>A0A2G9UMB3</accession>
<name>A0A2G9UMB3_TELCI</name>
<keyword evidence="2" id="KW-1185">Reference proteome</keyword>
<dbReference type="Proteomes" id="UP000230423">
    <property type="component" value="Unassembled WGS sequence"/>
</dbReference>